<dbReference type="InterPro" id="IPR013320">
    <property type="entry name" value="ConA-like_dom_sf"/>
</dbReference>
<dbReference type="PROSITE" id="PS00609">
    <property type="entry name" value="GLYCOSYL_HYDROL_F32"/>
    <property type="match status" value="1"/>
</dbReference>
<dbReference type="GO" id="GO:0005985">
    <property type="term" value="P:sucrose metabolic process"/>
    <property type="evidence" value="ECO:0007669"/>
    <property type="project" value="UniProtKB-UniPathway"/>
</dbReference>
<dbReference type="SUPFAM" id="SSF49899">
    <property type="entry name" value="Concanavalin A-like lectins/glucanases"/>
    <property type="match status" value="1"/>
</dbReference>
<dbReference type="InterPro" id="IPR006232">
    <property type="entry name" value="Suc6P_hydrolase"/>
</dbReference>
<evidence type="ECO:0000256" key="5">
    <source>
        <dbReference type="RuleBase" id="RU365015"/>
    </source>
</evidence>
<dbReference type="PANTHER" id="PTHR43101">
    <property type="entry name" value="BETA-FRUCTOSIDASE"/>
    <property type="match status" value="1"/>
</dbReference>
<dbReference type="GO" id="GO:0004564">
    <property type="term" value="F:beta-fructofuranosidase activity"/>
    <property type="evidence" value="ECO:0007669"/>
    <property type="project" value="UniProtKB-EC"/>
</dbReference>
<accession>A0A7X4LNQ2</accession>
<dbReference type="InterPro" id="IPR051214">
    <property type="entry name" value="GH32_Enzymes"/>
</dbReference>
<keyword evidence="2 4" id="KW-0378">Hydrolase</keyword>
<evidence type="ECO:0000313" key="9">
    <source>
        <dbReference type="Proteomes" id="UP000462621"/>
    </source>
</evidence>
<dbReference type="GO" id="GO:0005737">
    <property type="term" value="C:cytoplasm"/>
    <property type="evidence" value="ECO:0007669"/>
    <property type="project" value="UniProtKB-SubCell"/>
</dbReference>
<dbReference type="UniPathway" id="UPA00238"/>
<comment type="catalytic activity">
    <reaction evidence="4">
        <text>Hydrolysis of terminal non-reducing beta-D-fructofuranoside residues in beta-D-fructofuranosides.</text>
        <dbReference type="EC" id="3.2.1.26"/>
    </reaction>
</comment>
<reference evidence="8 9" key="1">
    <citation type="submission" date="2019-10" db="EMBL/GenBank/DDBJ databases">
        <title>Vibrio sp. nov. isolated from a shrimp pond.</title>
        <authorList>
            <person name="Gomez-Gil B."/>
            <person name="Enciso-Ibarra J."/>
            <person name="Enciso-Ibarra K."/>
            <person name="Bolan-Mejia C."/>
        </authorList>
    </citation>
    <scope>NUCLEOTIDE SEQUENCE [LARGE SCALE GENOMIC DNA]</scope>
    <source>
        <strain evidence="8 9">CAIM 722</strain>
    </source>
</reference>
<keyword evidence="5" id="KW-0963">Cytoplasm</keyword>
<keyword evidence="3 4" id="KW-0326">Glycosidase</keyword>
<keyword evidence="9" id="KW-1185">Reference proteome</keyword>
<dbReference type="NCBIfam" id="TIGR01322">
    <property type="entry name" value="scrB_fam"/>
    <property type="match status" value="1"/>
</dbReference>
<evidence type="ECO:0000313" key="8">
    <source>
        <dbReference type="EMBL" id="MZI95294.1"/>
    </source>
</evidence>
<comment type="subcellular location">
    <subcellularLocation>
        <location evidence="5">Cytoplasm</location>
    </subcellularLocation>
</comment>
<keyword evidence="5" id="KW-0119">Carbohydrate metabolism</keyword>
<protein>
    <recommendedName>
        <fullName evidence="4">Sucrose-6-phosphate hydrolase</fullName>
        <ecNumber evidence="4">3.2.1.26</ecNumber>
    </recommendedName>
    <alternativeName>
        <fullName evidence="5">Invertase</fullName>
    </alternativeName>
</protein>
<gene>
    <name evidence="8" type="ORF">F9817_19145</name>
</gene>
<dbReference type="InterPro" id="IPR018053">
    <property type="entry name" value="Glyco_hydro_32_AS"/>
</dbReference>
<sequence length="543" mass="61960">MSLIDLIELAGGETNIRRILAPKGEVIVAVHNDELVRRLPESITAQTVLGELQLSTARGEVTDEELQTVGESIAQHQREQAEPYLQPTESHYRPQWHISPPQGLVNDPNGFIYHKGEYHLFYQWYPYACEHKDKHWVHLKSQDLINWHHQSIALTPSDWFDSHGVFSGHAVSQDDGLWLFYTGNVRIGEQRDRQTTQCMAFAADGLNFKKHGPVIRELPPGVTEHIRDPKLVFANDKWFMLLGAQTTDLQGRLAVYHSEDLVHWTYDRLYGDELAPFGYMWECPDWFKLANEQFIVFGPQGIEDSNPNHTIGHQNRIFRMSLDQDDALHLIEGWQLDAGFDFYAPQSMEAADGRRLMIGWMGLPDEVNQPSCDHGWIHQLTTLRELYWQDGKVKQRPAKELAELRGDKVNITVNNKAIDLGTKSVELHLNLAWGSELQLMQNSDYHVSLVADAEKGVLRFDRHQTEIREGDVIRELPLESDTIALTILADNSSLEIFINDGEKVMTGRVFTPQDATNIRLVSGEPTPMSYYPLKAARAPYPSV</sequence>
<organism evidence="8 9">
    <name type="scientific">Vibrio eleionomae</name>
    <dbReference type="NCBI Taxonomy" id="2653505"/>
    <lineage>
        <taxon>Bacteria</taxon>
        <taxon>Pseudomonadati</taxon>
        <taxon>Pseudomonadota</taxon>
        <taxon>Gammaproteobacteria</taxon>
        <taxon>Vibrionales</taxon>
        <taxon>Vibrionaceae</taxon>
        <taxon>Vibrio</taxon>
    </lineage>
</organism>
<dbReference type="RefSeq" id="WP_161157773.1">
    <property type="nucleotide sequence ID" value="NZ_WEKT01000051.1"/>
</dbReference>
<comment type="caution">
    <text evidence="8">The sequence shown here is derived from an EMBL/GenBank/DDBJ whole genome shotgun (WGS) entry which is preliminary data.</text>
</comment>
<dbReference type="InterPro" id="IPR013148">
    <property type="entry name" value="Glyco_hydro_32_N"/>
</dbReference>
<dbReference type="Gene3D" id="2.115.10.20">
    <property type="entry name" value="Glycosyl hydrolase domain, family 43"/>
    <property type="match status" value="1"/>
</dbReference>
<evidence type="ECO:0000259" key="7">
    <source>
        <dbReference type="Pfam" id="PF08244"/>
    </source>
</evidence>
<dbReference type="InterPro" id="IPR013189">
    <property type="entry name" value="Glyco_hydro_32_C"/>
</dbReference>
<dbReference type="CDD" id="cd18623">
    <property type="entry name" value="GH32_ScrB-like"/>
    <property type="match status" value="1"/>
</dbReference>
<comment type="pathway">
    <text evidence="5">Glycan biosynthesis; sucrose metabolism.</text>
</comment>
<proteinExistence type="inferred from homology"/>
<evidence type="ECO:0000259" key="6">
    <source>
        <dbReference type="Pfam" id="PF00251"/>
    </source>
</evidence>
<evidence type="ECO:0000256" key="1">
    <source>
        <dbReference type="ARBA" id="ARBA00009902"/>
    </source>
</evidence>
<name>A0A7X4LNQ2_9VIBR</name>
<evidence type="ECO:0000256" key="2">
    <source>
        <dbReference type="ARBA" id="ARBA00022801"/>
    </source>
</evidence>
<evidence type="ECO:0000256" key="4">
    <source>
        <dbReference type="RuleBase" id="RU362110"/>
    </source>
</evidence>
<comment type="similarity">
    <text evidence="1 4">Belongs to the glycosyl hydrolase 32 family.</text>
</comment>
<dbReference type="EC" id="3.2.1.26" evidence="4"/>
<dbReference type="Pfam" id="PF08244">
    <property type="entry name" value="Glyco_hydro_32C"/>
    <property type="match status" value="1"/>
</dbReference>
<dbReference type="AlphaFoldDB" id="A0A7X4LNQ2"/>
<dbReference type="Pfam" id="PF00251">
    <property type="entry name" value="Glyco_hydro_32N"/>
    <property type="match status" value="1"/>
</dbReference>
<feature type="domain" description="Glycosyl hydrolase family 32 C-terminal" evidence="7">
    <location>
        <begin position="417"/>
        <end position="523"/>
    </location>
</feature>
<dbReference type="Gene3D" id="2.60.120.560">
    <property type="entry name" value="Exo-inulinase, domain 1"/>
    <property type="match status" value="1"/>
</dbReference>
<dbReference type="Proteomes" id="UP000462621">
    <property type="component" value="Unassembled WGS sequence"/>
</dbReference>
<dbReference type="InterPro" id="IPR001362">
    <property type="entry name" value="Glyco_hydro_32"/>
</dbReference>
<dbReference type="InterPro" id="IPR023296">
    <property type="entry name" value="Glyco_hydro_beta-prop_sf"/>
</dbReference>
<dbReference type="SMART" id="SM00640">
    <property type="entry name" value="Glyco_32"/>
    <property type="match status" value="1"/>
</dbReference>
<dbReference type="SUPFAM" id="SSF75005">
    <property type="entry name" value="Arabinanase/levansucrase/invertase"/>
    <property type="match status" value="1"/>
</dbReference>
<feature type="domain" description="Glycosyl hydrolase family 32 N-terminal" evidence="6">
    <location>
        <begin position="97"/>
        <end position="397"/>
    </location>
</feature>
<dbReference type="PANTHER" id="PTHR43101:SF1">
    <property type="entry name" value="BETA-FRUCTOSIDASE"/>
    <property type="match status" value="1"/>
</dbReference>
<comment type="function">
    <text evidence="5">Enables the bacterium to metabolize sucrose as a sole carbon source.</text>
</comment>
<dbReference type="EMBL" id="WEKT01000051">
    <property type="protein sequence ID" value="MZI95294.1"/>
    <property type="molecule type" value="Genomic_DNA"/>
</dbReference>
<evidence type="ECO:0000256" key="3">
    <source>
        <dbReference type="ARBA" id="ARBA00023295"/>
    </source>
</evidence>